<organism evidence="1 2">
    <name type="scientific">Amblyomma americanum</name>
    <name type="common">Lone star tick</name>
    <dbReference type="NCBI Taxonomy" id="6943"/>
    <lineage>
        <taxon>Eukaryota</taxon>
        <taxon>Metazoa</taxon>
        <taxon>Ecdysozoa</taxon>
        <taxon>Arthropoda</taxon>
        <taxon>Chelicerata</taxon>
        <taxon>Arachnida</taxon>
        <taxon>Acari</taxon>
        <taxon>Parasitiformes</taxon>
        <taxon>Ixodida</taxon>
        <taxon>Ixodoidea</taxon>
        <taxon>Ixodidae</taxon>
        <taxon>Amblyomminae</taxon>
        <taxon>Amblyomma</taxon>
    </lineage>
</organism>
<dbReference type="Proteomes" id="UP001321473">
    <property type="component" value="Unassembled WGS sequence"/>
</dbReference>
<protein>
    <submittedName>
        <fullName evidence="1">Uncharacterized protein</fullName>
    </submittedName>
</protein>
<keyword evidence="2" id="KW-1185">Reference proteome</keyword>
<comment type="caution">
    <text evidence="1">The sequence shown here is derived from an EMBL/GenBank/DDBJ whole genome shotgun (WGS) entry which is preliminary data.</text>
</comment>
<evidence type="ECO:0000313" key="2">
    <source>
        <dbReference type="Proteomes" id="UP001321473"/>
    </source>
</evidence>
<dbReference type="EMBL" id="JARKHS020019878">
    <property type="protein sequence ID" value="KAK8771339.1"/>
    <property type="molecule type" value="Genomic_DNA"/>
</dbReference>
<sequence>MKICGERHLHVSEVVADCAARVYGENGMHLTLRECLLTHLEGRDPDASLRVSPAAVEELCAWTNMSALAAVNTDADASKVVPYKAGSTFYCALANLKITPHEYLQAYEECHRQYKTLVGPEHED</sequence>
<accession>A0AAQ4E9B9</accession>
<gene>
    <name evidence="1" type="ORF">V5799_025416</name>
</gene>
<name>A0AAQ4E9B9_AMBAM</name>
<dbReference type="AlphaFoldDB" id="A0AAQ4E9B9"/>
<reference evidence="1 2" key="1">
    <citation type="journal article" date="2023" name="Arcadia Sci">
        <title>De novo assembly of a long-read Amblyomma americanum tick genome.</title>
        <authorList>
            <person name="Chou S."/>
            <person name="Poskanzer K.E."/>
            <person name="Rollins M."/>
            <person name="Thuy-Boun P.S."/>
        </authorList>
    </citation>
    <scope>NUCLEOTIDE SEQUENCE [LARGE SCALE GENOMIC DNA]</scope>
    <source>
        <strain evidence="1">F_SG_1</strain>
        <tissue evidence="1">Salivary glands</tissue>
    </source>
</reference>
<proteinExistence type="predicted"/>
<evidence type="ECO:0000313" key="1">
    <source>
        <dbReference type="EMBL" id="KAK8771339.1"/>
    </source>
</evidence>